<comment type="caution">
    <text evidence="1">The sequence shown here is derived from an EMBL/GenBank/DDBJ whole genome shotgun (WGS) entry which is preliminary data.</text>
</comment>
<proteinExistence type="predicted"/>
<accession>A0ABQ2EWV4</accession>
<name>A0ABQ2EWV4_9DEIO</name>
<keyword evidence="2" id="KW-1185">Reference proteome</keyword>
<protein>
    <recommendedName>
        <fullName evidence="3">Carboxypeptidase regulatory-like domain-containing protein</fullName>
    </recommendedName>
</protein>
<dbReference type="Proteomes" id="UP000647587">
    <property type="component" value="Unassembled WGS sequence"/>
</dbReference>
<organism evidence="1 2">
    <name type="scientific">Deinococcus malanensis</name>
    <dbReference type="NCBI Taxonomy" id="1706855"/>
    <lineage>
        <taxon>Bacteria</taxon>
        <taxon>Thermotogati</taxon>
        <taxon>Deinococcota</taxon>
        <taxon>Deinococci</taxon>
        <taxon>Deinococcales</taxon>
        <taxon>Deinococcaceae</taxon>
        <taxon>Deinococcus</taxon>
    </lineage>
</organism>
<dbReference type="EMBL" id="BMPP01000009">
    <property type="protein sequence ID" value="GGK29742.1"/>
    <property type="molecule type" value="Genomic_DNA"/>
</dbReference>
<reference evidence="2" key="1">
    <citation type="journal article" date="2019" name="Int. J. Syst. Evol. Microbiol.">
        <title>The Global Catalogue of Microorganisms (GCM) 10K type strain sequencing project: providing services to taxonomists for standard genome sequencing and annotation.</title>
        <authorList>
            <consortium name="The Broad Institute Genomics Platform"/>
            <consortium name="The Broad Institute Genome Sequencing Center for Infectious Disease"/>
            <person name="Wu L."/>
            <person name="Ma J."/>
        </authorList>
    </citation>
    <scope>NUCLEOTIDE SEQUENCE [LARGE SCALE GENOMIC DNA]</scope>
    <source>
        <strain evidence="2">JCM 30331</strain>
    </source>
</reference>
<evidence type="ECO:0000313" key="2">
    <source>
        <dbReference type="Proteomes" id="UP000647587"/>
    </source>
</evidence>
<evidence type="ECO:0000313" key="1">
    <source>
        <dbReference type="EMBL" id="GGK29742.1"/>
    </source>
</evidence>
<sequence>MAPGLTADSPTKALPAVTLSTTGEALAVMHLPAELHNLPLELNLIGDLPPGIHVTYPRKLPASPTPLLPLSLRVDTPGNLLANFVMTFSVTTPQGVQHLEVPVRWPEYAQLVVQGPAEAAVLPDAPARIPLQVRNTGTGAADVTVTADSGTIESPYLRLMPGEQRTVLLVLPAALSQQTATVTFKGGLRPVTHTLRIRGHTGAGADSAYGVRLRTSLKAESGVTAGVTGSLLIDGRLSRITAVQADIERQASGFKLKSASVTHGETRLNVAESDASNPAGTVGRGAYLAHRWRPGGIVRQVEVGAAVPEQGAARVGMKADLMTATASASVTANVNSQLRDPAVSATGSTGPFSVSLFVAPERSVPWTAAATYRTEAAEVQASASGGRSSWAALDTQWKELPGRPKFGVRADFSAQSLSAVTISGTYGPASATFKQMTAGPWELAAGTSYTTKPVTGRIELKLNGNPGGPLGGVATASGQGQFGVTQWNLLGSVYLNQHGVARSSLKAQTSTPVGAGTVKMEATAATDGALDLAVKGVGYAQALGGQWTLEGGAHAVSLLTRPQLQLSAQATYASPGGWGGFVGTTLPLSGGPLHLKAGLSYSTFLPTTDKLAELLAGPDPSRRTVRVVQDLNGTLQPLANVRISACNRQFQTNERGEATVTGPTSACLATVNVNDLPAHMVMINSSAEVAPGGTVTFRAQPATVLQGQVSYTDPDTGALVSDGPSKVVRVNLTGPEARWTTVQLPGGQFEFHDLAPGQYRVFIDGQPPVDVTLPATGASVIVPTPGPRRTVLDSSAVTPSLRLIWDSVVIQASQAPRLRLRPGAPLREVTVQVGSLTRTYSAATQPQDDEWVLTLPTPQETGSVPVTVTAHFANGTTARRSTHLIVTIPSPP</sequence>
<gene>
    <name evidence="1" type="ORF">GCM10008955_24460</name>
</gene>
<evidence type="ECO:0008006" key="3">
    <source>
        <dbReference type="Google" id="ProtNLM"/>
    </source>
</evidence>